<feature type="binding site" evidence="9">
    <location>
        <begin position="30"/>
        <end position="37"/>
    </location>
    <ligand>
        <name>ATP</name>
        <dbReference type="ChEBI" id="CHEBI:30616"/>
    </ligand>
</feature>
<feature type="domain" description="RecF/RecN/SMC N-terminal" evidence="11">
    <location>
        <begin position="3"/>
        <end position="331"/>
    </location>
</feature>
<keyword evidence="9 10" id="KW-0742">SOS response</keyword>
<evidence type="ECO:0000259" key="11">
    <source>
        <dbReference type="Pfam" id="PF02463"/>
    </source>
</evidence>
<evidence type="ECO:0000256" key="7">
    <source>
        <dbReference type="ARBA" id="ARBA00022840"/>
    </source>
</evidence>
<dbReference type="Proteomes" id="UP001595887">
    <property type="component" value="Unassembled WGS sequence"/>
</dbReference>
<dbReference type="PANTHER" id="PTHR32182">
    <property type="entry name" value="DNA REPLICATION AND REPAIR PROTEIN RECF"/>
    <property type="match status" value="1"/>
</dbReference>
<dbReference type="PROSITE" id="PS00617">
    <property type="entry name" value="RECF_1"/>
    <property type="match status" value="1"/>
</dbReference>
<keyword evidence="8 9" id="KW-0238">DNA-binding</keyword>
<proteinExistence type="inferred from homology"/>
<organism evidence="12 13">
    <name type="scientific">Sphingorhabdus arenilitoris</name>
    <dbReference type="NCBI Taxonomy" id="1490041"/>
    <lineage>
        <taxon>Bacteria</taxon>
        <taxon>Pseudomonadati</taxon>
        <taxon>Pseudomonadota</taxon>
        <taxon>Alphaproteobacteria</taxon>
        <taxon>Sphingomonadales</taxon>
        <taxon>Sphingomonadaceae</taxon>
        <taxon>Sphingorhabdus</taxon>
    </lineage>
</organism>
<dbReference type="NCBIfam" id="TIGR00611">
    <property type="entry name" value="recf"/>
    <property type="match status" value="1"/>
</dbReference>
<comment type="caution">
    <text evidence="12">The sequence shown here is derived from an EMBL/GenBank/DDBJ whole genome shotgun (WGS) entry which is preliminary data.</text>
</comment>
<keyword evidence="9 10" id="KW-0234">DNA repair</keyword>
<reference evidence="13" key="1">
    <citation type="journal article" date="2019" name="Int. J. Syst. Evol. Microbiol.">
        <title>The Global Catalogue of Microorganisms (GCM) 10K type strain sequencing project: providing services to taxonomists for standard genome sequencing and annotation.</title>
        <authorList>
            <consortium name="The Broad Institute Genomics Platform"/>
            <consortium name="The Broad Institute Genome Sequencing Center for Infectious Disease"/>
            <person name="Wu L."/>
            <person name="Ma J."/>
        </authorList>
    </citation>
    <scope>NUCLEOTIDE SEQUENCE [LARGE SCALE GENOMIC DNA]</scope>
    <source>
        <strain evidence="13">CECT 8531</strain>
    </source>
</reference>
<evidence type="ECO:0000313" key="12">
    <source>
        <dbReference type="EMBL" id="MFC4290899.1"/>
    </source>
</evidence>
<dbReference type="PANTHER" id="PTHR32182:SF0">
    <property type="entry name" value="DNA REPLICATION AND REPAIR PROTEIN RECF"/>
    <property type="match status" value="1"/>
</dbReference>
<accession>A0ABV8RDY1</accession>
<dbReference type="InterPro" id="IPR018078">
    <property type="entry name" value="DNA-binding_RecF_CS"/>
</dbReference>
<dbReference type="SUPFAM" id="SSF52540">
    <property type="entry name" value="P-loop containing nucleoside triphosphate hydrolases"/>
    <property type="match status" value="1"/>
</dbReference>
<dbReference type="InterPro" id="IPR042174">
    <property type="entry name" value="RecF_2"/>
</dbReference>
<dbReference type="HAMAP" id="MF_00365">
    <property type="entry name" value="RecF"/>
    <property type="match status" value="1"/>
</dbReference>
<dbReference type="RefSeq" id="WP_381420559.1">
    <property type="nucleotide sequence ID" value="NZ_JBHSDH010000005.1"/>
</dbReference>
<evidence type="ECO:0000256" key="9">
    <source>
        <dbReference type="HAMAP-Rule" id="MF_00365"/>
    </source>
</evidence>
<dbReference type="EMBL" id="JBHSDH010000005">
    <property type="protein sequence ID" value="MFC4290899.1"/>
    <property type="molecule type" value="Genomic_DNA"/>
</dbReference>
<evidence type="ECO:0000256" key="5">
    <source>
        <dbReference type="ARBA" id="ARBA00022705"/>
    </source>
</evidence>
<sequence length="356" mass="38621">MALTRLSLTDFRNHAQASFRPGRQFTVLHGANGAGKTNILEAVSLLVPGRGLRRAALSDMPRHGGRGGFAIAAEIEDIKLGTGVSLDAPDRRKVRINGAPAAITALSEWLAVIWLTPAMDRLFTDSAGERRRFLDRLVMAVQPSHARYSSQYERAMRQRNKLLSDDRPADPDWLDGLEKAMAENAVQIDASRKRMIDQLGERLAQEPEGPFAIPILSIEGASPTSEAELRAVWQRGRPRDAAAGRTLTGPHRADLLVTHKVKNQPAGLCSTGEQKALLLSVILAHAGLVADIRSEAPVILLDEVAAHLDPARRAALFERLAATGSQLWMTGTEKALFGGLTGDALFIEVDNGQLHL</sequence>
<keyword evidence="13" id="KW-1185">Reference proteome</keyword>
<dbReference type="Gene3D" id="3.40.50.300">
    <property type="entry name" value="P-loop containing nucleotide triphosphate hydrolases"/>
    <property type="match status" value="1"/>
</dbReference>
<evidence type="ECO:0000256" key="1">
    <source>
        <dbReference type="ARBA" id="ARBA00004496"/>
    </source>
</evidence>
<dbReference type="Pfam" id="PF02463">
    <property type="entry name" value="SMC_N"/>
    <property type="match status" value="1"/>
</dbReference>
<keyword evidence="4 9" id="KW-0963">Cytoplasm</keyword>
<evidence type="ECO:0000256" key="2">
    <source>
        <dbReference type="ARBA" id="ARBA00008016"/>
    </source>
</evidence>
<gene>
    <name evidence="9 12" type="primary">recF</name>
    <name evidence="12" type="ORF">ACFOWX_00530</name>
</gene>
<keyword evidence="5 9" id="KW-0235">DNA replication</keyword>
<comment type="function">
    <text evidence="9 10">The RecF protein is involved in DNA metabolism; it is required for DNA replication and normal SOS inducibility. RecF binds preferentially to single-stranded, linear DNA. It also seems to bind ATP.</text>
</comment>
<comment type="subcellular location">
    <subcellularLocation>
        <location evidence="1 9 10">Cytoplasm</location>
    </subcellularLocation>
</comment>
<keyword evidence="9 10" id="KW-0227">DNA damage</keyword>
<protein>
    <recommendedName>
        <fullName evidence="3 9">DNA replication and repair protein RecF</fullName>
    </recommendedName>
</protein>
<evidence type="ECO:0000256" key="6">
    <source>
        <dbReference type="ARBA" id="ARBA00022741"/>
    </source>
</evidence>
<keyword evidence="6 9" id="KW-0547">Nucleotide-binding</keyword>
<dbReference type="InterPro" id="IPR003395">
    <property type="entry name" value="RecF/RecN/SMC_N"/>
</dbReference>
<dbReference type="Gene3D" id="1.20.1050.90">
    <property type="entry name" value="RecF/RecN/SMC, N-terminal domain"/>
    <property type="match status" value="1"/>
</dbReference>
<dbReference type="InterPro" id="IPR001238">
    <property type="entry name" value="DNA-binding_RecF"/>
</dbReference>
<evidence type="ECO:0000256" key="4">
    <source>
        <dbReference type="ARBA" id="ARBA00022490"/>
    </source>
</evidence>
<dbReference type="InterPro" id="IPR027417">
    <property type="entry name" value="P-loop_NTPase"/>
</dbReference>
<keyword evidence="7 9" id="KW-0067">ATP-binding</keyword>
<comment type="similarity">
    <text evidence="2 9 10">Belongs to the RecF family.</text>
</comment>
<evidence type="ECO:0000256" key="10">
    <source>
        <dbReference type="RuleBase" id="RU000578"/>
    </source>
</evidence>
<evidence type="ECO:0000256" key="3">
    <source>
        <dbReference type="ARBA" id="ARBA00020170"/>
    </source>
</evidence>
<evidence type="ECO:0000256" key="8">
    <source>
        <dbReference type="ARBA" id="ARBA00023125"/>
    </source>
</evidence>
<dbReference type="PROSITE" id="PS00618">
    <property type="entry name" value="RECF_2"/>
    <property type="match status" value="1"/>
</dbReference>
<name>A0ABV8RDY1_9SPHN</name>
<evidence type="ECO:0000313" key="13">
    <source>
        <dbReference type="Proteomes" id="UP001595887"/>
    </source>
</evidence>